<dbReference type="Gene3D" id="3.90.120.10">
    <property type="entry name" value="DNA Methylase, subunit A, domain 2"/>
    <property type="match status" value="1"/>
</dbReference>
<dbReference type="AlphaFoldDB" id="E1I9Y1"/>
<keyword evidence="9" id="KW-1185">Reference proteome</keyword>
<dbReference type="PROSITE" id="PS00094">
    <property type="entry name" value="C5_MTASE_1"/>
    <property type="match status" value="1"/>
</dbReference>
<evidence type="ECO:0000313" key="8">
    <source>
        <dbReference type="EMBL" id="EFO81983.1"/>
    </source>
</evidence>
<dbReference type="PANTHER" id="PTHR10629:SF52">
    <property type="entry name" value="DNA (CYTOSINE-5)-METHYLTRANSFERASE 1"/>
    <property type="match status" value="1"/>
</dbReference>
<accession>E1I9Y1</accession>
<organism evidence="8 9">
    <name type="scientific">Oscillochloris trichoides DG-6</name>
    <dbReference type="NCBI Taxonomy" id="765420"/>
    <lineage>
        <taxon>Bacteria</taxon>
        <taxon>Bacillati</taxon>
        <taxon>Chloroflexota</taxon>
        <taxon>Chloroflexia</taxon>
        <taxon>Chloroflexales</taxon>
        <taxon>Chloroflexineae</taxon>
        <taxon>Oscillochloridaceae</taxon>
        <taxon>Oscillochloris</taxon>
    </lineage>
</organism>
<dbReference type="HOGENOM" id="CLU_006958_2_2_0"/>
<sequence length="436" mass="49537">MTNINSNQKLQYRPTAFEMFTGPGGLSLGLRSSGFHVVGAVEKVESCVKTYRRNHPETIVIHDDVRNITSEQVISIVLKVTGKKTVDLVAGGPPCETFSTAGPGIRKNRDYRDMLFQELIRIACVLKAKYILIENIPGLQTKKGPNGEKAWIFNEILKLLHDSGYVYYKWAVLNAANYGVPQFRERLFIIATSDSSLPIIFPTPTHGYTKLLPWNTVEDAIGDLPPLDNGEEKNFYLSPPMKPYQYLMRGLRLEEDVFTMSEASLISQENYALNLHRAPNHRPGTIERFKLIRPGEGLRDIMTRLDPDTVADLQKKKILPKSWYIQRNRRILLNEPSPTVTSHCLSELLHPLQNRHITPREAARLQSFPDWYYIEGPWVVPHIMEEQDKYEQIGDAVPPLLGYVIGKQLLAGLEGLEKTDDVNVSFTQYDQHSLGL</sequence>
<evidence type="ECO:0000256" key="2">
    <source>
        <dbReference type="ARBA" id="ARBA00022679"/>
    </source>
</evidence>
<name>E1I9Y1_9CHLR</name>
<dbReference type="Pfam" id="PF00145">
    <property type="entry name" value="DNA_methylase"/>
    <property type="match status" value="1"/>
</dbReference>
<dbReference type="SUPFAM" id="SSF53335">
    <property type="entry name" value="S-adenosyl-L-methionine-dependent methyltransferases"/>
    <property type="match status" value="1"/>
</dbReference>
<gene>
    <name evidence="8" type="ORF">OSCT_0132</name>
</gene>
<dbReference type="EMBL" id="ADVR01000003">
    <property type="protein sequence ID" value="EFO81983.1"/>
    <property type="molecule type" value="Genomic_DNA"/>
</dbReference>
<comment type="caution">
    <text evidence="8">The sequence shown here is derived from an EMBL/GenBank/DDBJ whole genome shotgun (WGS) entry which is preliminary data.</text>
</comment>
<comment type="catalytic activity">
    <reaction evidence="7">
        <text>a 2'-deoxycytidine in DNA + S-adenosyl-L-methionine = a 5-methyl-2'-deoxycytidine in DNA + S-adenosyl-L-homocysteine + H(+)</text>
        <dbReference type="Rhea" id="RHEA:13681"/>
        <dbReference type="Rhea" id="RHEA-COMP:11369"/>
        <dbReference type="Rhea" id="RHEA-COMP:11370"/>
        <dbReference type="ChEBI" id="CHEBI:15378"/>
        <dbReference type="ChEBI" id="CHEBI:57856"/>
        <dbReference type="ChEBI" id="CHEBI:59789"/>
        <dbReference type="ChEBI" id="CHEBI:85452"/>
        <dbReference type="ChEBI" id="CHEBI:85454"/>
        <dbReference type="EC" id="2.1.1.37"/>
    </reaction>
</comment>
<dbReference type="NCBIfam" id="TIGR00675">
    <property type="entry name" value="dcm"/>
    <property type="match status" value="1"/>
</dbReference>
<dbReference type="Proteomes" id="UP000054010">
    <property type="component" value="Unassembled WGS sequence"/>
</dbReference>
<reference evidence="8 9" key="1">
    <citation type="journal article" date="2011" name="J. Bacteriol.">
        <title>Draft genome sequence of the anoxygenic filamentous phototrophic bacterium Oscillochloris trichoides subsp. DG-6.</title>
        <authorList>
            <person name="Kuznetsov B.B."/>
            <person name="Ivanovsky R.N."/>
            <person name="Keppen O.I."/>
            <person name="Sukhacheva M.V."/>
            <person name="Bumazhkin B.K."/>
            <person name="Patutina E.O."/>
            <person name="Beletsky A.V."/>
            <person name="Mardanov A.V."/>
            <person name="Baslerov R.V."/>
            <person name="Panteleeva A.N."/>
            <person name="Kolganova T.V."/>
            <person name="Ravin N.V."/>
            <person name="Skryabin K.G."/>
        </authorList>
    </citation>
    <scope>NUCLEOTIDE SEQUENCE [LARGE SCALE GENOMIC DNA]</scope>
    <source>
        <strain evidence="8 9">DG-6</strain>
    </source>
</reference>
<dbReference type="OrthoDB" id="9813719at2"/>
<dbReference type="Gene3D" id="3.40.50.150">
    <property type="entry name" value="Vaccinia Virus protein VP39"/>
    <property type="match status" value="1"/>
</dbReference>
<dbReference type="GO" id="GO:0044027">
    <property type="term" value="P:negative regulation of gene expression via chromosomal CpG island methylation"/>
    <property type="evidence" value="ECO:0007669"/>
    <property type="project" value="TreeGrafter"/>
</dbReference>
<dbReference type="eggNOG" id="COG0270">
    <property type="taxonomic scope" value="Bacteria"/>
</dbReference>
<comment type="similarity">
    <text evidence="5 6">Belongs to the class I-like SAM-binding methyltransferase superfamily. C5-methyltransferase family.</text>
</comment>
<dbReference type="STRING" id="765420.OSCT_0132"/>
<evidence type="ECO:0000313" key="9">
    <source>
        <dbReference type="Proteomes" id="UP000054010"/>
    </source>
</evidence>
<dbReference type="PROSITE" id="PS51679">
    <property type="entry name" value="SAM_MT_C5"/>
    <property type="match status" value="1"/>
</dbReference>
<keyword evidence="4" id="KW-0680">Restriction system</keyword>
<dbReference type="GO" id="GO:0003677">
    <property type="term" value="F:DNA binding"/>
    <property type="evidence" value="ECO:0007669"/>
    <property type="project" value="TreeGrafter"/>
</dbReference>
<evidence type="ECO:0000256" key="1">
    <source>
        <dbReference type="ARBA" id="ARBA00022603"/>
    </source>
</evidence>
<dbReference type="InterPro" id="IPR029063">
    <property type="entry name" value="SAM-dependent_MTases_sf"/>
</dbReference>
<dbReference type="GO" id="GO:0032259">
    <property type="term" value="P:methylation"/>
    <property type="evidence" value="ECO:0007669"/>
    <property type="project" value="UniProtKB-KW"/>
</dbReference>
<dbReference type="InterPro" id="IPR050390">
    <property type="entry name" value="C5-Methyltransferase"/>
</dbReference>
<dbReference type="InterPro" id="IPR001525">
    <property type="entry name" value="C5_MeTfrase"/>
</dbReference>
<evidence type="ECO:0000256" key="3">
    <source>
        <dbReference type="ARBA" id="ARBA00022691"/>
    </source>
</evidence>
<protein>
    <recommendedName>
        <fullName evidence="7">Cytosine-specific methyltransferase</fullName>
        <ecNumber evidence="7">2.1.1.37</ecNumber>
    </recommendedName>
</protein>
<evidence type="ECO:0000256" key="4">
    <source>
        <dbReference type="ARBA" id="ARBA00022747"/>
    </source>
</evidence>
<dbReference type="InterPro" id="IPR018117">
    <property type="entry name" value="C5_DNA_meth_AS"/>
</dbReference>
<dbReference type="GO" id="GO:0009307">
    <property type="term" value="P:DNA restriction-modification system"/>
    <property type="evidence" value="ECO:0007669"/>
    <property type="project" value="UniProtKB-KW"/>
</dbReference>
<evidence type="ECO:0000256" key="7">
    <source>
        <dbReference type="RuleBase" id="RU000417"/>
    </source>
</evidence>
<dbReference type="EC" id="2.1.1.37" evidence="7"/>
<dbReference type="PANTHER" id="PTHR10629">
    <property type="entry name" value="CYTOSINE-SPECIFIC METHYLTRANSFERASE"/>
    <property type="match status" value="1"/>
</dbReference>
<proteinExistence type="inferred from homology"/>
<feature type="active site" evidence="5">
    <location>
        <position position="95"/>
    </location>
</feature>
<dbReference type="PRINTS" id="PR00105">
    <property type="entry name" value="C5METTRFRASE"/>
</dbReference>
<dbReference type="REBASE" id="29497">
    <property type="entry name" value="M.OtrDG6ORF132P"/>
</dbReference>
<keyword evidence="1 5" id="KW-0489">Methyltransferase</keyword>
<evidence type="ECO:0000256" key="6">
    <source>
        <dbReference type="RuleBase" id="RU000416"/>
    </source>
</evidence>
<keyword evidence="3 5" id="KW-0949">S-adenosyl-L-methionine</keyword>
<evidence type="ECO:0000256" key="5">
    <source>
        <dbReference type="PROSITE-ProRule" id="PRU01016"/>
    </source>
</evidence>
<keyword evidence="2 5" id="KW-0808">Transferase</keyword>
<dbReference type="GO" id="GO:0003886">
    <property type="term" value="F:DNA (cytosine-5-)-methyltransferase activity"/>
    <property type="evidence" value="ECO:0007669"/>
    <property type="project" value="UniProtKB-EC"/>
</dbReference>